<organism evidence="1 2">
    <name type="scientific">Dreissena polymorpha</name>
    <name type="common">Zebra mussel</name>
    <name type="synonym">Mytilus polymorpha</name>
    <dbReference type="NCBI Taxonomy" id="45954"/>
    <lineage>
        <taxon>Eukaryota</taxon>
        <taxon>Metazoa</taxon>
        <taxon>Spiralia</taxon>
        <taxon>Lophotrochozoa</taxon>
        <taxon>Mollusca</taxon>
        <taxon>Bivalvia</taxon>
        <taxon>Autobranchia</taxon>
        <taxon>Heteroconchia</taxon>
        <taxon>Euheterodonta</taxon>
        <taxon>Imparidentia</taxon>
        <taxon>Neoheterodontei</taxon>
        <taxon>Myida</taxon>
        <taxon>Dreissenoidea</taxon>
        <taxon>Dreissenidae</taxon>
        <taxon>Dreissena</taxon>
    </lineage>
</organism>
<comment type="caution">
    <text evidence="1">The sequence shown here is derived from an EMBL/GenBank/DDBJ whole genome shotgun (WGS) entry which is preliminary data.</text>
</comment>
<keyword evidence="2" id="KW-1185">Reference proteome</keyword>
<dbReference type="EMBL" id="JAIWYP010000008">
    <property type="protein sequence ID" value="KAH3781980.1"/>
    <property type="molecule type" value="Genomic_DNA"/>
</dbReference>
<gene>
    <name evidence="1" type="ORF">DPMN_159891</name>
</gene>
<dbReference type="Proteomes" id="UP000828390">
    <property type="component" value="Unassembled WGS sequence"/>
</dbReference>
<reference evidence="1" key="2">
    <citation type="submission" date="2020-11" db="EMBL/GenBank/DDBJ databases">
        <authorList>
            <person name="McCartney M.A."/>
            <person name="Auch B."/>
            <person name="Kono T."/>
            <person name="Mallez S."/>
            <person name="Becker A."/>
            <person name="Gohl D.M."/>
            <person name="Silverstein K.A.T."/>
            <person name="Koren S."/>
            <person name="Bechman K.B."/>
            <person name="Herman A."/>
            <person name="Abrahante J.E."/>
            <person name="Garbe J."/>
        </authorList>
    </citation>
    <scope>NUCLEOTIDE SEQUENCE</scope>
    <source>
        <strain evidence="1">Duluth1</strain>
        <tissue evidence="1">Whole animal</tissue>
    </source>
</reference>
<reference evidence="1" key="1">
    <citation type="journal article" date="2019" name="bioRxiv">
        <title>The Genome of the Zebra Mussel, Dreissena polymorpha: A Resource for Invasive Species Research.</title>
        <authorList>
            <person name="McCartney M.A."/>
            <person name="Auch B."/>
            <person name="Kono T."/>
            <person name="Mallez S."/>
            <person name="Zhang Y."/>
            <person name="Obille A."/>
            <person name="Becker A."/>
            <person name="Abrahante J.E."/>
            <person name="Garbe J."/>
            <person name="Badalamenti J.P."/>
            <person name="Herman A."/>
            <person name="Mangelson H."/>
            <person name="Liachko I."/>
            <person name="Sullivan S."/>
            <person name="Sone E.D."/>
            <person name="Koren S."/>
            <person name="Silverstein K.A.T."/>
            <person name="Beckman K.B."/>
            <person name="Gohl D.M."/>
        </authorList>
    </citation>
    <scope>NUCLEOTIDE SEQUENCE</scope>
    <source>
        <strain evidence="1">Duluth1</strain>
        <tissue evidence="1">Whole animal</tissue>
    </source>
</reference>
<name>A0A9D4EQ18_DREPO</name>
<sequence>MYPSLVLRKPFHWVIHCATLNFGDLSENLIHMLKPSSTPCEMFFQHMPTTIHSL</sequence>
<evidence type="ECO:0000313" key="2">
    <source>
        <dbReference type="Proteomes" id="UP000828390"/>
    </source>
</evidence>
<dbReference type="AlphaFoldDB" id="A0A9D4EQ18"/>
<evidence type="ECO:0000313" key="1">
    <source>
        <dbReference type="EMBL" id="KAH3781980.1"/>
    </source>
</evidence>
<accession>A0A9D4EQ18</accession>
<proteinExistence type="predicted"/>
<protein>
    <submittedName>
        <fullName evidence="1">Uncharacterized protein</fullName>
    </submittedName>
</protein>